<reference evidence="1 2" key="1">
    <citation type="journal article" date="2017" name="Front. Microbiol.">
        <title>The Histidine Decarboxylase Gene Cluster of Lactobacillus parabuchneri Was Gained by Horizontal Gene Transfer and Is Mobile within the Species.</title>
        <authorList>
            <person name="Wuthrich D."/>
            <person name="Berthoud H."/>
            <person name="Wechsler D."/>
            <person name="Eugster E."/>
            <person name="Irmler S."/>
            <person name="Bruggmann R."/>
        </authorList>
    </citation>
    <scope>NUCLEOTIDE SEQUENCE [LARGE SCALE GENOMIC DNA]</scope>
    <source>
        <strain evidence="1 2">FAM23169</strain>
    </source>
</reference>
<protein>
    <submittedName>
        <fullName evidence="1">Uncharacterized protein</fullName>
    </submittedName>
</protein>
<dbReference type="KEGG" id="lpar:FAM21731_02471"/>
<evidence type="ECO:0000313" key="1">
    <source>
        <dbReference type="EMBL" id="ORN25622.1"/>
    </source>
</evidence>
<name>A0A1X1FC13_9LACO</name>
<evidence type="ECO:0000313" key="2">
    <source>
        <dbReference type="Proteomes" id="UP000193009"/>
    </source>
</evidence>
<sequence>MCQLSYGDCDKSFNVCNIITAHISVNGGIEYETNLYHIIISGYRNMTTREKIKAVLNSQDSAYQIQQMTGVNSSIIIRLRNHTRSIDHLTLNTVEKLEKYFDYHVKYNQSQTPASVELSYFRHRLINLLQELYEIQQAKAESDDARPDERAMTAAIEQLFNDVITDKLELEQLERIYQNAIGHIEKPTLN</sequence>
<dbReference type="Proteomes" id="UP000193009">
    <property type="component" value="Unassembled WGS sequence"/>
</dbReference>
<dbReference type="EMBL" id="MSBD01000051">
    <property type="protein sequence ID" value="ORN25622.1"/>
    <property type="molecule type" value="Genomic_DNA"/>
</dbReference>
<organism evidence="1 2">
    <name type="scientific">Lentilactobacillus parabuchneri</name>
    <dbReference type="NCBI Taxonomy" id="152331"/>
    <lineage>
        <taxon>Bacteria</taxon>
        <taxon>Bacillati</taxon>
        <taxon>Bacillota</taxon>
        <taxon>Bacilli</taxon>
        <taxon>Lactobacillales</taxon>
        <taxon>Lactobacillaceae</taxon>
        <taxon>Lentilactobacillus</taxon>
    </lineage>
</organism>
<dbReference type="AlphaFoldDB" id="A0A1X1FC13"/>
<dbReference type="STRING" id="152331.FAM21731_02471"/>
<gene>
    <name evidence="1" type="ORF">FAM23169_02439</name>
</gene>
<accession>A0A1X1FC13</accession>
<keyword evidence="2" id="KW-1185">Reference proteome</keyword>
<proteinExistence type="predicted"/>
<comment type="caution">
    <text evidence="1">The sequence shown here is derived from an EMBL/GenBank/DDBJ whole genome shotgun (WGS) entry which is preliminary data.</text>
</comment>